<accession>A0ABQ7QUV5</accession>
<keyword evidence="6" id="KW-0677">Repeat</keyword>
<evidence type="ECO:0000256" key="3">
    <source>
        <dbReference type="ARBA" id="ARBA00005877"/>
    </source>
</evidence>
<dbReference type="InterPro" id="IPR029068">
    <property type="entry name" value="Glyas_Bleomycin-R_OHBP_Dase"/>
</dbReference>
<dbReference type="InterPro" id="IPR037523">
    <property type="entry name" value="VOC_core"/>
</dbReference>
<evidence type="ECO:0000313" key="11">
    <source>
        <dbReference type="EMBL" id="KAG7308817.1"/>
    </source>
</evidence>
<dbReference type="Gene3D" id="3.10.180.10">
    <property type="entry name" value="2,3-Dihydroxybiphenyl 1,2-Dioxygenase, domain 1"/>
    <property type="match status" value="1"/>
</dbReference>
<dbReference type="CDD" id="cd08342">
    <property type="entry name" value="HPPD_N_like"/>
    <property type="match status" value="1"/>
</dbReference>
<keyword evidence="8" id="KW-0408">Iron</keyword>
<evidence type="ECO:0000256" key="5">
    <source>
        <dbReference type="ARBA" id="ARBA00022723"/>
    </source>
</evidence>
<comment type="cofactor">
    <cofactor evidence="1">
        <name>Fe cation</name>
        <dbReference type="ChEBI" id="CHEBI:24875"/>
    </cofactor>
</comment>
<dbReference type="PANTHER" id="PTHR11959:SF1">
    <property type="entry name" value="4-HYDROXYPHENYLPYRUVATE DIOXYGENASE"/>
    <property type="match status" value="1"/>
</dbReference>
<organism evidence="11 12">
    <name type="scientific">Plutella xylostella</name>
    <name type="common">Diamondback moth</name>
    <name type="synonym">Plutella maculipennis</name>
    <dbReference type="NCBI Taxonomy" id="51655"/>
    <lineage>
        <taxon>Eukaryota</taxon>
        <taxon>Metazoa</taxon>
        <taxon>Ecdysozoa</taxon>
        <taxon>Arthropoda</taxon>
        <taxon>Hexapoda</taxon>
        <taxon>Insecta</taxon>
        <taxon>Pterygota</taxon>
        <taxon>Neoptera</taxon>
        <taxon>Endopterygota</taxon>
        <taxon>Lepidoptera</taxon>
        <taxon>Glossata</taxon>
        <taxon>Ditrysia</taxon>
        <taxon>Yponomeutoidea</taxon>
        <taxon>Plutellidae</taxon>
        <taxon>Plutella</taxon>
    </lineage>
</organism>
<keyword evidence="5" id="KW-0479">Metal-binding</keyword>
<evidence type="ECO:0000256" key="2">
    <source>
        <dbReference type="ARBA" id="ARBA00005162"/>
    </source>
</evidence>
<dbReference type="EMBL" id="JAHIBW010000008">
    <property type="protein sequence ID" value="KAG7308817.1"/>
    <property type="molecule type" value="Genomic_DNA"/>
</dbReference>
<evidence type="ECO:0000259" key="10">
    <source>
        <dbReference type="PROSITE" id="PS51819"/>
    </source>
</evidence>
<dbReference type="PROSITE" id="PS51819">
    <property type="entry name" value="VOC"/>
    <property type="match status" value="1"/>
</dbReference>
<comment type="caution">
    <text evidence="11">The sequence shown here is derived from an EMBL/GenBank/DDBJ whole genome shotgun (WGS) entry which is preliminary data.</text>
</comment>
<proteinExistence type="inferred from homology"/>
<dbReference type="Proteomes" id="UP000823941">
    <property type="component" value="Chromosome 8"/>
</dbReference>
<reference evidence="11 12" key="1">
    <citation type="submission" date="2021-06" db="EMBL/GenBank/DDBJ databases">
        <title>A haploid diamondback moth (Plutella xylostella L.) genome assembly resolves 31 chromosomes and identifies a diamide resistance mutation.</title>
        <authorList>
            <person name="Ward C.M."/>
            <person name="Perry K.D."/>
            <person name="Baker G."/>
            <person name="Powis K."/>
            <person name="Heckel D.G."/>
            <person name="Baxter S.W."/>
        </authorList>
    </citation>
    <scope>NUCLEOTIDE SEQUENCE [LARGE SCALE GENOMIC DNA]</scope>
    <source>
        <strain evidence="11 12">LV</strain>
        <tissue evidence="11">Single pupa</tissue>
    </source>
</reference>
<dbReference type="SUPFAM" id="SSF54593">
    <property type="entry name" value="Glyoxalase/Bleomycin resistance protein/Dihydroxybiphenyl dioxygenase"/>
    <property type="match status" value="1"/>
</dbReference>
<comment type="similarity">
    <text evidence="3">Belongs to the 4HPPD family.</text>
</comment>
<keyword evidence="12" id="KW-1185">Reference proteome</keyword>
<sequence>MSKGSGEGRVVNFDHLVFWVANANTAASYFVSRLGFRPLAVREPAPDRPVLSRAVRLNKITIIFESPTSPSPHPISEDLSAHGDFVKDVSFAVEALDALVAVAEAGGARVLKGVTEEADEDGVVRFAVLQTVSYVSSSRFLHDSHTVQVANTETIIPIIES</sequence>
<evidence type="ECO:0000256" key="9">
    <source>
        <dbReference type="ARBA" id="ARBA00023232"/>
    </source>
</evidence>
<evidence type="ECO:0000313" key="12">
    <source>
        <dbReference type="Proteomes" id="UP000823941"/>
    </source>
</evidence>
<protein>
    <recommendedName>
        <fullName evidence="4">4-hydroxyphenylpyruvate dioxygenase</fullName>
        <ecNumber evidence="4">1.13.11.27</ecNumber>
    </recommendedName>
</protein>
<evidence type="ECO:0000256" key="8">
    <source>
        <dbReference type="ARBA" id="ARBA00023004"/>
    </source>
</evidence>
<evidence type="ECO:0000256" key="4">
    <source>
        <dbReference type="ARBA" id="ARBA00013222"/>
    </source>
</evidence>
<evidence type="ECO:0000256" key="1">
    <source>
        <dbReference type="ARBA" id="ARBA00001962"/>
    </source>
</evidence>
<evidence type="ECO:0000256" key="7">
    <source>
        <dbReference type="ARBA" id="ARBA00022878"/>
    </source>
</evidence>
<dbReference type="EC" id="1.13.11.27" evidence="4"/>
<dbReference type="InterPro" id="IPR005956">
    <property type="entry name" value="4OHPhenylPyrv_dOase"/>
</dbReference>
<keyword evidence="7" id="KW-0828">Tyrosine catabolism</keyword>
<comment type="pathway">
    <text evidence="2">Amino-acid degradation; L-phenylalanine degradation; acetoacetate and fumarate from L-phenylalanine: step 3/6.</text>
</comment>
<evidence type="ECO:0000256" key="6">
    <source>
        <dbReference type="ARBA" id="ARBA00022737"/>
    </source>
</evidence>
<name>A0ABQ7QUV5_PLUXY</name>
<gene>
    <name evidence="11" type="ORF">JYU34_006052</name>
</gene>
<dbReference type="PANTHER" id="PTHR11959">
    <property type="entry name" value="4-HYDROXYPHENYLPYRUVATE DIOXYGENASE"/>
    <property type="match status" value="1"/>
</dbReference>
<keyword evidence="9" id="KW-0585">Phenylalanine catabolism</keyword>
<dbReference type="InterPro" id="IPR041736">
    <property type="entry name" value="4OHPhenylPyrv_dOase_N"/>
</dbReference>
<feature type="domain" description="VOC" evidence="10">
    <location>
        <begin position="12"/>
        <end position="152"/>
    </location>
</feature>